<sequence>MRNPHRCIQRDERRNKGKASDSESTRPQSKIGINYSPTETWLFSHGGMTSLVSWGSCCLNF</sequence>
<dbReference type="EMBL" id="JAQIZT010000002">
    <property type="protein sequence ID" value="KAJ7007892.1"/>
    <property type="molecule type" value="Genomic_DNA"/>
</dbReference>
<evidence type="ECO:0000313" key="2">
    <source>
        <dbReference type="EMBL" id="KAJ7007892.1"/>
    </source>
</evidence>
<keyword evidence="3" id="KW-1185">Reference proteome</keyword>
<protein>
    <submittedName>
        <fullName evidence="2">Uncharacterized protein</fullName>
    </submittedName>
</protein>
<dbReference type="Proteomes" id="UP001164929">
    <property type="component" value="Chromosome 2"/>
</dbReference>
<accession>A0AAD6RFQ2</accession>
<evidence type="ECO:0000313" key="3">
    <source>
        <dbReference type="Proteomes" id="UP001164929"/>
    </source>
</evidence>
<dbReference type="AlphaFoldDB" id="A0AAD6RFQ2"/>
<feature type="compositionally biased region" description="Basic and acidic residues" evidence="1">
    <location>
        <begin position="8"/>
        <end position="24"/>
    </location>
</feature>
<evidence type="ECO:0000256" key="1">
    <source>
        <dbReference type="SAM" id="MobiDB-lite"/>
    </source>
</evidence>
<comment type="caution">
    <text evidence="2">The sequence shown here is derived from an EMBL/GenBank/DDBJ whole genome shotgun (WGS) entry which is preliminary data.</text>
</comment>
<name>A0AAD6RFQ2_9ROSI</name>
<proteinExistence type="predicted"/>
<organism evidence="2 3">
    <name type="scientific">Populus alba x Populus x berolinensis</name>
    <dbReference type="NCBI Taxonomy" id="444605"/>
    <lineage>
        <taxon>Eukaryota</taxon>
        <taxon>Viridiplantae</taxon>
        <taxon>Streptophyta</taxon>
        <taxon>Embryophyta</taxon>
        <taxon>Tracheophyta</taxon>
        <taxon>Spermatophyta</taxon>
        <taxon>Magnoliopsida</taxon>
        <taxon>eudicotyledons</taxon>
        <taxon>Gunneridae</taxon>
        <taxon>Pentapetalae</taxon>
        <taxon>rosids</taxon>
        <taxon>fabids</taxon>
        <taxon>Malpighiales</taxon>
        <taxon>Salicaceae</taxon>
        <taxon>Saliceae</taxon>
        <taxon>Populus</taxon>
    </lineage>
</organism>
<gene>
    <name evidence="2" type="ORF">NC653_006811</name>
</gene>
<feature type="region of interest" description="Disordered" evidence="1">
    <location>
        <begin position="1"/>
        <end position="32"/>
    </location>
</feature>
<reference evidence="2" key="1">
    <citation type="journal article" date="2023" name="Mol. Ecol. Resour.">
        <title>Chromosome-level genome assembly of a triploid poplar Populus alba 'Berolinensis'.</title>
        <authorList>
            <person name="Chen S."/>
            <person name="Yu Y."/>
            <person name="Wang X."/>
            <person name="Wang S."/>
            <person name="Zhang T."/>
            <person name="Zhou Y."/>
            <person name="He R."/>
            <person name="Meng N."/>
            <person name="Wang Y."/>
            <person name="Liu W."/>
            <person name="Liu Z."/>
            <person name="Liu J."/>
            <person name="Guo Q."/>
            <person name="Huang H."/>
            <person name="Sederoff R.R."/>
            <person name="Wang G."/>
            <person name="Qu G."/>
            <person name="Chen S."/>
        </authorList>
    </citation>
    <scope>NUCLEOTIDE SEQUENCE</scope>
    <source>
        <strain evidence="2">SC-2020</strain>
    </source>
</reference>